<accession>A0AAV5EM77</accession>
<evidence type="ECO:0000313" key="1">
    <source>
        <dbReference type="EMBL" id="GJN23868.1"/>
    </source>
</evidence>
<keyword evidence="2" id="KW-1185">Reference proteome</keyword>
<comment type="caution">
    <text evidence="1">The sequence shown here is derived from an EMBL/GenBank/DDBJ whole genome shotgun (WGS) entry which is preliminary data.</text>
</comment>
<dbReference type="EMBL" id="BQKI01000076">
    <property type="protein sequence ID" value="GJN23868.1"/>
    <property type="molecule type" value="Genomic_DNA"/>
</dbReference>
<organism evidence="1 2">
    <name type="scientific">Eleusine coracana subsp. coracana</name>
    <dbReference type="NCBI Taxonomy" id="191504"/>
    <lineage>
        <taxon>Eukaryota</taxon>
        <taxon>Viridiplantae</taxon>
        <taxon>Streptophyta</taxon>
        <taxon>Embryophyta</taxon>
        <taxon>Tracheophyta</taxon>
        <taxon>Spermatophyta</taxon>
        <taxon>Magnoliopsida</taxon>
        <taxon>Liliopsida</taxon>
        <taxon>Poales</taxon>
        <taxon>Poaceae</taxon>
        <taxon>PACMAD clade</taxon>
        <taxon>Chloridoideae</taxon>
        <taxon>Cynodonteae</taxon>
        <taxon>Eleusininae</taxon>
        <taxon>Eleusine</taxon>
    </lineage>
</organism>
<evidence type="ECO:0000313" key="2">
    <source>
        <dbReference type="Proteomes" id="UP001054889"/>
    </source>
</evidence>
<gene>
    <name evidence="1" type="primary">gb11558</name>
    <name evidence="1" type="ORF">PR202_gb11558</name>
</gene>
<protein>
    <submittedName>
        <fullName evidence="1">Uncharacterized protein</fullName>
    </submittedName>
</protein>
<dbReference type="AlphaFoldDB" id="A0AAV5EM77"/>
<dbReference type="Proteomes" id="UP001054889">
    <property type="component" value="Unassembled WGS sequence"/>
</dbReference>
<proteinExistence type="predicted"/>
<name>A0AAV5EM77_ELECO</name>
<reference evidence="1" key="1">
    <citation type="journal article" date="2018" name="DNA Res.">
        <title>Multiple hybrid de novo genome assembly of finger millet, an orphan allotetraploid crop.</title>
        <authorList>
            <person name="Hatakeyama M."/>
            <person name="Aluri S."/>
            <person name="Balachadran M.T."/>
            <person name="Sivarajan S.R."/>
            <person name="Patrignani A."/>
            <person name="Gruter S."/>
            <person name="Poveda L."/>
            <person name="Shimizu-Inatsugi R."/>
            <person name="Baeten J."/>
            <person name="Francoijs K.J."/>
            <person name="Nataraja K.N."/>
            <person name="Reddy Y.A.N."/>
            <person name="Phadnis S."/>
            <person name="Ravikumar R.L."/>
            <person name="Schlapbach R."/>
            <person name="Sreeman S.M."/>
            <person name="Shimizu K.K."/>
        </authorList>
    </citation>
    <scope>NUCLEOTIDE SEQUENCE</scope>
</reference>
<reference evidence="1" key="2">
    <citation type="submission" date="2021-12" db="EMBL/GenBank/DDBJ databases">
        <title>Resequencing data analysis of finger millet.</title>
        <authorList>
            <person name="Hatakeyama M."/>
            <person name="Aluri S."/>
            <person name="Balachadran M.T."/>
            <person name="Sivarajan S.R."/>
            <person name="Poveda L."/>
            <person name="Shimizu-Inatsugi R."/>
            <person name="Schlapbach R."/>
            <person name="Sreeman S.M."/>
            <person name="Shimizu K.K."/>
        </authorList>
    </citation>
    <scope>NUCLEOTIDE SEQUENCE</scope>
</reference>
<sequence>MINKDKSAFSFSKNTNTVDRATVKMTLEIQSEAANEKYLGFQCILAGPSKKVFSTSRIKYGNVFKDGRRSFYPRPARRYLLKQWHKPFPPMPCLVLTLQNPSVMILAL</sequence>